<gene>
    <name evidence="1" type="ORF">DDE18_04815</name>
</gene>
<accession>A0A2T8FD64</accession>
<sequence>MSLLTDHPHARLDGDPASYAARGPRRRRPLRHGLLVVALACVWAALPLGVRLAPDVEPSMPVAAGLMVPEYGARGTYAFHYRFHETITIEVPVRNSGPLPLTIDSVRLESPRLPLMVPVGGLEEPLRLGPFGSGTVSLTMRFDNCRYYHERSAQTWEQVRVSGSTLGRDFTRSVPLAFPLAVHGQVILDCPDRTLVRGDDVRE</sequence>
<reference evidence="1 2" key="1">
    <citation type="submission" date="2018-04" db="EMBL/GenBank/DDBJ databases">
        <title>Genome of Nocardioides gansuensis WSJ-1.</title>
        <authorList>
            <person name="Wu S."/>
            <person name="Wang G."/>
        </authorList>
    </citation>
    <scope>NUCLEOTIDE SEQUENCE [LARGE SCALE GENOMIC DNA]</scope>
    <source>
        <strain evidence="1 2">WSJ-1</strain>
    </source>
</reference>
<organism evidence="1 2">
    <name type="scientific">Nocardioides gansuensis</name>
    <dbReference type="NCBI Taxonomy" id="2138300"/>
    <lineage>
        <taxon>Bacteria</taxon>
        <taxon>Bacillati</taxon>
        <taxon>Actinomycetota</taxon>
        <taxon>Actinomycetes</taxon>
        <taxon>Propionibacteriales</taxon>
        <taxon>Nocardioidaceae</taxon>
        <taxon>Nocardioides</taxon>
    </lineage>
</organism>
<proteinExistence type="predicted"/>
<comment type="caution">
    <text evidence="1">The sequence shown here is derived from an EMBL/GenBank/DDBJ whole genome shotgun (WGS) entry which is preliminary data.</text>
</comment>
<evidence type="ECO:0000313" key="2">
    <source>
        <dbReference type="Proteomes" id="UP000246018"/>
    </source>
</evidence>
<dbReference type="RefSeq" id="WP_116571125.1">
    <property type="nucleotide sequence ID" value="NZ_QDGZ01000002.1"/>
</dbReference>
<protein>
    <submittedName>
        <fullName evidence="1">Uncharacterized protein</fullName>
    </submittedName>
</protein>
<evidence type="ECO:0000313" key="1">
    <source>
        <dbReference type="EMBL" id="PVG83651.1"/>
    </source>
</evidence>
<keyword evidence="2" id="KW-1185">Reference proteome</keyword>
<dbReference type="OrthoDB" id="3784121at2"/>
<name>A0A2T8FD64_9ACTN</name>
<dbReference type="Proteomes" id="UP000246018">
    <property type="component" value="Unassembled WGS sequence"/>
</dbReference>
<dbReference type="AlphaFoldDB" id="A0A2T8FD64"/>
<dbReference type="EMBL" id="QDGZ01000002">
    <property type="protein sequence ID" value="PVG83651.1"/>
    <property type="molecule type" value="Genomic_DNA"/>
</dbReference>